<dbReference type="SUPFAM" id="SSF56672">
    <property type="entry name" value="DNA/RNA polymerases"/>
    <property type="match status" value="1"/>
</dbReference>
<evidence type="ECO:0000256" key="11">
    <source>
        <dbReference type="ARBA" id="ARBA00023152"/>
    </source>
</evidence>
<dbReference type="PANTHER" id="PTHR10836:SF76">
    <property type="entry name" value="GLYCERALDEHYDE-3-PHOSPHATE DEHYDROGENASE-RELATED"/>
    <property type="match status" value="1"/>
</dbReference>
<dbReference type="InterPro" id="IPR043128">
    <property type="entry name" value="Rev_trsase/Diguanyl_cyclase"/>
</dbReference>
<dbReference type="EC" id="1.2.1.12" evidence="4"/>
<evidence type="ECO:0000259" key="14">
    <source>
        <dbReference type="PROSITE" id="PS50878"/>
    </source>
</evidence>
<dbReference type="Pfam" id="PF00078">
    <property type="entry name" value="RVT_1"/>
    <property type="match status" value="1"/>
</dbReference>
<dbReference type="InterPro" id="IPR020828">
    <property type="entry name" value="GlycerAld_3-P_DH_NAD(P)-bd"/>
</dbReference>
<organism evidence="15 16">
    <name type="scientific">Parnassius mnemosyne</name>
    <name type="common">clouded apollo</name>
    <dbReference type="NCBI Taxonomy" id="213953"/>
    <lineage>
        <taxon>Eukaryota</taxon>
        <taxon>Metazoa</taxon>
        <taxon>Ecdysozoa</taxon>
        <taxon>Arthropoda</taxon>
        <taxon>Hexapoda</taxon>
        <taxon>Insecta</taxon>
        <taxon>Pterygota</taxon>
        <taxon>Neoptera</taxon>
        <taxon>Endopterygota</taxon>
        <taxon>Lepidoptera</taxon>
        <taxon>Glossata</taxon>
        <taxon>Ditrysia</taxon>
        <taxon>Papilionoidea</taxon>
        <taxon>Papilionidae</taxon>
        <taxon>Parnassiinae</taxon>
        <taxon>Parnassini</taxon>
        <taxon>Parnassius</taxon>
        <taxon>Driopa</taxon>
    </lineage>
</organism>
<reference evidence="15 16" key="1">
    <citation type="submission" date="2023-11" db="EMBL/GenBank/DDBJ databases">
        <authorList>
            <person name="Hedman E."/>
            <person name="Englund M."/>
            <person name="Stromberg M."/>
            <person name="Nyberg Akerstrom W."/>
            <person name="Nylinder S."/>
            <person name="Jareborg N."/>
            <person name="Kallberg Y."/>
            <person name="Kronander E."/>
        </authorList>
    </citation>
    <scope>NUCLEOTIDE SEQUENCE [LARGE SCALE GENOMIC DNA]</scope>
</reference>
<dbReference type="Gene3D" id="3.10.10.10">
    <property type="entry name" value="HIV Type 1 Reverse Transcriptase, subunit A, domain 1"/>
    <property type="match status" value="1"/>
</dbReference>
<dbReference type="Gene3D" id="3.40.50.720">
    <property type="entry name" value="NAD(P)-binding Rossmann-like Domain"/>
    <property type="match status" value="1"/>
</dbReference>
<name>A0AAV1KUT5_9NEOP</name>
<dbReference type="FunFam" id="3.10.20.370:FF:000001">
    <property type="entry name" value="Retrovirus-related Pol polyprotein from transposon 17.6-like protein"/>
    <property type="match status" value="1"/>
</dbReference>
<dbReference type="GO" id="GO:0004519">
    <property type="term" value="F:endonuclease activity"/>
    <property type="evidence" value="ECO:0007669"/>
    <property type="project" value="UniProtKB-KW"/>
</dbReference>
<dbReference type="SUPFAM" id="SSF55347">
    <property type="entry name" value="Glyceraldehyde-3-phosphate dehydrogenase-like, C-terminal domain"/>
    <property type="match status" value="1"/>
</dbReference>
<comment type="similarity">
    <text evidence="2 13">Belongs to the glyceraldehyde-3-phosphate dehydrogenase family.</text>
</comment>
<dbReference type="AlphaFoldDB" id="A0AAV1KUT5"/>
<dbReference type="Pfam" id="PF00044">
    <property type="entry name" value="Gp_dh_N"/>
    <property type="match status" value="1"/>
</dbReference>
<evidence type="ECO:0000256" key="6">
    <source>
        <dbReference type="ARBA" id="ARBA00022722"/>
    </source>
</evidence>
<evidence type="ECO:0000256" key="12">
    <source>
        <dbReference type="ARBA" id="ARBA00047698"/>
    </source>
</evidence>
<dbReference type="SMART" id="SM00846">
    <property type="entry name" value="Gp_dh_N"/>
    <property type="match status" value="1"/>
</dbReference>
<evidence type="ECO:0000256" key="8">
    <source>
        <dbReference type="ARBA" id="ARBA00022918"/>
    </source>
</evidence>
<protein>
    <recommendedName>
        <fullName evidence="4">glyceraldehyde-3-phosphate dehydrogenase (phosphorylating)</fullName>
        <ecNumber evidence="4">1.2.1.12</ecNumber>
    </recommendedName>
</protein>
<feature type="domain" description="Reverse transcriptase" evidence="14">
    <location>
        <begin position="2"/>
        <end position="191"/>
    </location>
</feature>
<dbReference type="FunFam" id="3.40.50.720:FF:000266">
    <property type="entry name" value="Glyceraldehyde-3-phosphate dehydrogenase"/>
    <property type="match status" value="1"/>
</dbReference>
<dbReference type="InterPro" id="IPR041577">
    <property type="entry name" value="RT_RNaseH_2"/>
</dbReference>
<keyword evidence="10" id="KW-0520">NAD</keyword>
<dbReference type="InterPro" id="IPR020829">
    <property type="entry name" value="GlycerAld_3-P_DH_cat"/>
</dbReference>
<dbReference type="EMBL" id="CAVLGL010000081">
    <property type="protein sequence ID" value="CAK1586805.1"/>
    <property type="molecule type" value="Genomic_DNA"/>
</dbReference>
<evidence type="ECO:0000313" key="16">
    <source>
        <dbReference type="Proteomes" id="UP001314205"/>
    </source>
</evidence>
<dbReference type="Pfam" id="PF02800">
    <property type="entry name" value="Gp_dh_C"/>
    <property type="match status" value="1"/>
</dbReference>
<dbReference type="CDD" id="cd18126">
    <property type="entry name" value="GAPDH_I_C"/>
    <property type="match status" value="1"/>
</dbReference>
<evidence type="ECO:0000256" key="7">
    <source>
        <dbReference type="ARBA" id="ARBA00022759"/>
    </source>
</evidence>
<dbReference type="FunFam" id="3.30.360.10:FF:000001">
    <property type="entry name" value="Glyceraldehyde-3-phosphate dehydrogenase"/>
    <property type="match status" value="1"/>
</dbReference>
<comment type="subunit">
    <text evidence="3">Homotetramer.</text>
</comment>
<dbReference type="CDD" id="cd01647">
    <property type="entry name" value="RT_LTR"/>
    <property type="match status" value="1"/>
</dbReference>
<dbReference type="NCBIfam" id="TIGR01534">
    <property type="entry name" value="GAPDH-I"/>
    <property type="match status" value="1"/>
</dbReference>
<dbReference type="PROSITE" id="PS00071">
    <property type="entry name" value="GAPDH"/>
    <property type="match status" value="1"/>
</dbReference>
<evidence type="ECO:0000256" key="9">
    <source>
        <dbReference type="ARBA" id="ARBA00023002"/>
    </source>
</evidence>
<evidence type="ECO:0000256" key="13">
    <source>
        <dbReference type="RuleBase" id="RU000397"/>
    </source>
</evidence>
<dbReference type="Pfam" id="PF17919">
    <property type="entry name" value="RT_RNaseH_2"/>
    <property type="match status" value="1"/>
</dbReference>
<proteinExistence type="inferred from homology"/>
<dbReference type="PROSITE" id="PS50878">
    <property type="entry name" value="RT_POL"/>
    <property type="match status" value="1"/>
</dbReference>
<sequence>MLKQNIIKPSISPWSAPVWVVPKKMDASGKKKWRIVIDYRRLNDVTINEGYPIPLISDILDQLGHSKYFSTLDLVSGFHQIPLNPNDAEKTGFTVINTNGISGHFQFNRMPFGLKGASSTFQRLMNTVLSGLQGLHCFVYLDDYIIYSHDLQSHMEKLRLVFDRFRDFNLKLQPDKCELLRREVTYLGHVITDKGVSPNPDKVKSVYNYPIPKNPKEIKSFLGLVGYYRRFIDNFSKITKPLTSLLKKDVNFNWTQEQSQAFNLLKEKLTSAPLLQYPDFSQPFIVTTDASNYAVGAVLSQGPIGKDKPIAYASRTLNKQEGNYSTTEKELLAILFAVKTFRPYIYAFLHLHPNLKFSATMSKIGINGFGRIGRLVLRASIEKGAQVVAVNDPFIGLDYMVYLFKYDSTHGRFKGTVTAEDGNLVVNGNKIAVFSERDPKAIPWSKAGAEYVVESTGVFTTTEKASAHLEGGAKKVIISAPSADAPMFVVGVNLEAYDPSYKVISNASCTTNCLAPLAKVIHDNFEIVEGLMTTVHATTATQKTVDGPSGKLWRDGRGAQQNIIPASTGAAKAVGKVIPALNGKLTGMAFRVPVANVSVVDLTVRLGKAANYEAIKQKVKEAAEGPLKGILGYTEDQVVSSDFIGDSHSSIFDAAAGISLNDNFVKLISWYDNEYGYSSRVIDLIKYIQSKD</sequence>
<dbReference type="GO" id="GO:0051287">
    <property type="term" value="F:NAD binding"/>
    <property type="evidence" value="ECO:0007669"/>
    <property type="project" value="InterPro"/>
</dbReference>
<evidence type="ECO:0000256" key="2">
    <source>
        <dbReference type="ARBA" id="ARBA00007406"/>
    </source>
</evidence>
<accession>A0AAV1KUT5</accession>
<dbReference type="InterPro" id="IPR000477">
    <property type="entry name" value="RT_dom"/>
</dbReference>
<keyword evidence="11" id="KW-0324">Glycolysis</keyword>
<dbReference type="GO" id="GO:0050661">
    <property type="term" value="F:NADP binding"/>
    <property type="evidence" value="ECO:0007669"/>
    <property type="project" value="InterPro"/>
</dbReference>
<keyword evidence="6" id="KW-0540">Nuclease</keyword>
<evidence type="ECO:0000256" key="10">
    <source>
        <dbReference type="ARBA" id="ARBA00023027"/>
    </source>
</evidence>
<keyword evidence="5" id="KW-0808">Transferase</keyword>
<dbReference type="CDD" id="cd09274">
    <property type="entry name" value="RNase_HI_RT_Ty3"/>
    <property type="match status" value="1"/>
</dbReference>
<dbReference type="GO" id="GO:0004365">
    <property type="term" value="F:glyceraldehyde-3-phosphate dehydrogenase (NAD+) (phosphorylating) activity"/>
    <property type="evidence" value="ECO:0007669"/>
    <property type="project" value="UniProtKB-EC"/>
</dbReference>
<gene>
    <name evidence="15" type="ORF">PARMNEM_LOCUS7709</name>
</gene>
<keyword evidence="5" id="KW-0548">Nucleotidyltransferase</keyword>
<dbReference type="GO" id="GO:0003964">
    <property type="term" value="F:RNA-directed DNA polymerase activity"/>
    <property type="evidence" value="ECO:0007669"/>
    <property type="project" value="UniProtKB-KW"/>
</dbReference>
<comment type="caution">
    <text evidence="15">The sequence shown here is derived from an EMBL/GenBank/DDBJ whole genome shotgun (WGS) entry which is preliminary data.</text>
</comment>
<keyword evidence="7" id="KW-0255">Endonuclease</keyword>
<comment type="pathway">
    <text evidence="1">Carbohydrate degradation; glycolysis; pyruvate from D-glyceraldehyde 3-phosphate: step 1/5.</text>
</comment>
<dbReference type="InterPro" id="IPR036291">
    <property type="entry name" value="NAD(P)-bd_dom_sf"/>
</dbReference>
<dbReference type="GO" id="GO:0006096">
    <property type="term" value="P:glycolytic process"/>
    <property type="evidence" value="ECO:0007669"/>
    <property type="project" value="UniProtKB-KW"/>
</dbReference>
<keyword evidence="7" id="KW-0378">Hydrolase</keyword>
<dbReference type="FunFam" id="3.30.70.270:FF:000026">
    <property type="entry name" value="Transposon Ty3-G Gag-Pol polyprotein"/>
    <property type="match status" value="1"/>
</dbReference>
<dbReference type="SUPFAM" id="SSF51735">
    <property type="entry name" value="NAD(P)-binding Rossmann-fold domains"/>
    <property type="match status" value="1"/>
</dbReference>
<evidence type="ECO:0000256" key="5">
    <source>
        <dbReference type="ARBA" id="ARBA00022695"/>
    </source>
</evidence>
<keyword evidence="16" id="KW-1185">Reference proteome</keyword>
<dbReference type="InterPro" id="IPR020830">
    <property type="entry name" value="GlycerAld_3-P_DH_AS"/>
</dbReference>
<dbReference type="GO" id="GO:0005829">
    <property type="term" value="C:cytosol"/>
    <property type="evidence" value="ECO:0007669"/>
    <property type="project" value="TreeGrafter"/>
</dbReference>
<keyword evidence="8" id="KW-0695">RNA-directed DNA polymerase</keyword>
<evidence type="ECO:0000313" key="15">
    <source>
        <dbReference type="EMBL" id="CAK1586805.1"/>
    </source>
</evidence>
<evidence type="ECO:0000256" key="4">
    <source>
        <dbReference type="ARBA" id="ARBA00013119"/>
    </source>
</evidence>
<dbReference type="Gene3D" id="3.30.70.270">
    <property type="match status" value="2"/>
</dbReference>
<dbReference type="Gene3D" id="3.30.360.10">
    <property type="entry name" value="Dihydrodipicolinate Reductase, domain 2"/>
    <property type="match status" value="1"/>
</dbReference>
<dbReference type="InterPro" id="IPR006424">
    <property type="entry name" value="Glyceraldehyde-3-P_DH_1"/>
</dbReference>
<dbReference type="CDD" id="cd05214">
    <property type="entry name" value="GAPDH_I_N"/>
    <property type="match status" value="1"/>
</dbReference>
<keyword evidence="9" id="KW-0560">Oxidoreductase</keyword>
<evidence type="ECO:0000256" key="1">
    <source>
        <dbReference type="ARBA" id="ARBA00004869"/>
    </source>
</evidence>
<evidence type="ECO:0000256" key="3">
    <source>
        <dbReference type="ARBA" id="ARBA00011881"/>
    </source>
</evidence>
<dbReference type="Proteomes" id="UP001314205">
    <property type="component" value="Unassembled WGS sequence"/>
</dbReference>
<dbReference type="PRINTS" id="PR00078">
    <property type="entry name" value="G3PDHDRGNASE"/>
</dbReference>
<dbReference type="GO" id="GO:0006006">
    <property type="term" value="P:glucose metabolic process"/>
    <property type="evidence" value="ECO:0007669"/>
    <property type="project" value="InterPro"/>
</dbReference>
<dbReference type="InterPro" id="IPR020831">
    <property type="entry name" value="GlycerAld/Erythrose_P_DH"/>
</dbReference>
<comment type="catalytic activity">
    <reaction evidence="12">
        <text>D-glyceraldehyde 3-phosphate + phosphate + NAD(+) = (2R)-3-phospho-glyceroyl phosphate + NADH + H(+)</text>
        <dbReference type="Rhea" id="RHEA:10300"/>
        <dbReference type="ChEBI" id="CHEBI:15378"/>
        <dbReference type="ChEBI" id="CHEBI:43474"/>
        <dbReference type="ChEBI" id="CHEBI:57540"/>
        <dbReference type="ChEBI" id="CHEBI:57604"/>
        <dbReference type="ChEBI" id="CHEBI:57945"/>
        <dbReference type="ChEBI" id="CHEBI:59776"/>
        <dbReference type="EC" id="1.2.1.12"/>
    </reaction>
</comment>
<dbReference type="GO" id="GO:0019682">
    <property type="term" value="P:glyceraldehyde-3-phosphate metabolic process"/>
    <property type="evidence" value="ECO:0007669"/>
    <property type="project" value="UniProtKB-ARBA"/>
</dbReference>
<dbReference type="InterPro" id="IPR043502">
    <property type="entry name" value="DNA/RNA_pol_sf"/>
</dbReference>
<dbReference type="PANTHER" id="PTHR10836">
    <property type="entry name" value="GLYCERALDEHYDE 3-PHOSPHATE DEHYDROGENASE"/>
    <property type="match status" value="1"/>
</dbReference>